<organism evidence="1 2">
    <name type="scientific">Desulfonema limicola</name>
    <dbReference type="NCBI Taxonomy" id="45656"/>
    <lineage>
        <taxon>Bacteria</taxon>
        <taxon>Pseudomonadati</taxon>
        <taxon>Thermodesulfobacteriota</taxon>
        <taxon>Desulfobacteria</taxon>
        <taxon>Desulfobacterales</taxon>
        <taxon>Desulfococcaceae</taxon>
        <taxon>Desulfonema</taxon>
    </lineage>
</organism>
<dbReference type="AlphaFoldDB" id="A0A975B5Q5"/>
<protein>
    <submittedName>
        <fullName evidence="1">Uncharacterized protein</fullName>
    </submittedName>
</protein>
<keyword evidence="2" id="KW-1185">Reference proteome</keyword>
<gene>
    <name evidence="1" type="ORF">dnl_15220</name>
</gene>
<accession>A0A975B5Q5</accession>
<dbReference type="KEGG" id="dli:dnl_15220"/>
<sequence>MFHAKDKKHVYIMMGRKIIGRYDTNLKKWIIRKPFRLFVNEKSLLPECRSRENAKA</sequence>
<dbReference type="RefSeq" id="WP_207691034.1">
    <property type="nucleotide sequence ID" value="NZ_CP061799.1"/>
</dbReference>
<evidence type="ECO:0000313" key="2">
    <source>
        <dbReference type="Proteomes" id="UP000663720"/>
    </source>
</evidence>
<proteinExistence type="predicted"/>
<name>A0A975B5Q5_9BACT</name>
<dbReference type="EMBL" id="CP061799">
    <property type="protein sequence ID" value="QTA79264.1"/>
    <property type="molecule type" value="Genomic_DNA"/>
</dbReference>
<reference evidence="1" key="1">
    <citation type="journal article" date="2021" name="Microb. Physiol.">
        <title>Proteogenomic Insights into the Physiology of Marine, Sulfate-Reducing, Filamentous Desulfonema limicola and Desulfonema magnum.</title>
        <authorList>
            <person name="Schnaars V."/>
            <person name="Wohlbrand L."/>
            <person name="Scheve S."/>
            <person name="Hinrichs C."/>
            <person name="Reinhardt R."/>
            <person name="Rabus R."/>
        </authorList>
    </citation>
    <scope>NUCLEOTIDE SEQUENCE</scope>
    <source>
        <strain evidence="1">5ac10</strain>
    </source>
</reference>
<evidence type="ECO:0000313" key="1">
    <source>
        <dbReference type="EMBL" id="QTA79264.1"/>
    </source>
</evidence>
<dbReference type="Proteomes" id="UP000663720">
    <property type="component" value="Chromosome"/>
</dbReference>